<evidence type="ECO:0000256" key="8">
    <source>
        <dbReference type="ARBA" id="ARBA00035419"/>
    </source>
</evidence>
<gene>
    <name evidence="9" type="primary">Mrpl51</name>
</gene>
<keyword evidence="3" id="KW-0809">Transit peptide</keyword>
<organism evidence="9">
    <name type="scientific">Phallusia mammillata</name>
    <dbReference type="NCBI Taxonomy" id="59560"/>
    <lineage>
        <taxon>Eukaryota</taxon>
        <taxon>Metazoa</taxon>
        <taxon>Chordata</taxon>
        <taxon>Tunicata</taxon>
        <taxon>Ascidiacea</taxon>
        <taxon>Phlebobranchia</taxon>
        <taxon>Ascidiidae</taxon>
        <taxon>Phallusia</taxon>
    </lineage>
</organism>
<dbReference type="PANTHER" id="PTHR13409:SF0">
    <property type="entry name" value="LARGE RIBOSOMAL SUBUNIT PROTEIN ML51"/>
    <property type="match status" value="1"/>
</dbReference>
<comment type="similarity">
    <text evidence="2">Belongs to the mitochondrion-specific ribosomal protein mL51 family.</text>
</comment>
<name>A0A6F9DLX2_9ASCI</name>
<keyword evidence="6" id="KW-0687">Ribonucleoprotein</keyword>
<protein>
    <recommendedName>
        <fullName evidence="7">Large ribosomal subunit protein mL51</fullName>
    </recommendedName>
    <alternativeName>
        <fullName evidence="8">39S ribosomal protein L51, mitochondrial</fullName>
    </alternativeName>
</protein>
<evidence type="ECO:0000256" key="6">
    <source>
        <dbReference type="ARBA" id="ARBA00023274"/>
    </source>
</evidence>
<evidence type="ECO:0000256" key="2">
    <source>
        <dbReference type="ARBA" id="ARBA00010972"/>
    </source>
</evidence>
<keyword evidence="4 9" id="KW-0689">Ribosomal protein</keyword>
<dbReference type="InterPro" id="IPR019373">
    <property type="entry name" value="Ribosomal_mL51"/>
</dbReference>
<evidence type="ECO:0000256" key="5">
    <source>
        <dbReference type="ARBA" id="ARBA00023128"/>
    </source>
</evidence>
<comment type="subcellular location">
    <subcellularLocation>
        <location evidence="1">Mitochondrion</location>
    </subcellularLocation>
</comment>
<evidence type="ECO:0000313" key="9">
    <source>
        <dbReference type="EMBL" id="CAB3263986.1"/>
    </source>
</evidence>
<evidence type="ECO:0000256" key="4">
    <source>
        <dbReference type="ARBA" id="ARBA00022980"/>
    </source>
</evidence>
<dbReference type="EMBL" id="LR788124">
    <property type="protein sequence ID" value="CAB3263986.1"/>
    <property type="molecule type" value="mRNA"/>
</dbReference>
<dbReference type="GO" id="GO:0003735">
    <property type="term" value="F:structural constituent of ribosome"/>
    <property type="evidence" value="ECO:0007669"/>
    <property type="project" value="InterPro"/>
</dbReference>
<proteinExistence type="evidence at transcript level"/>
<accession>A0A6F9DLX2</accession>
<sequence>MLLKTLLQTCAVKDLQIISAAFSTSSISLDKNISFRRRWVTAEKWEKRKTSTGKIPWQPNVPYRHTKDEFSETGSHEGMYDYLAILGDDVTLQPKLFCKGPAHVMGHGASELNRLLRKRQMLGDRMHITDLDACNKRIRFLVRLQQRKRGF</sequence>
<keyword evidence="5" id="KW-0496">Mitochondrion</keyword>
<evidence type="ECO:0000256" key="7">
    <source>
        <dbReference type="ARBA" id="ARBA00035182"/>
    </source>
</evidence>
<evidence type="ECO:0000256" key="3">
    <source>
        <dbReference type="ARBA" id="ARBA00022946"/>
    </source>
</evidence>
<dbReference type="AlphaFoldDB" id="A0A6F9DLX2"/>
<dbReference type="GO" id="GO:0005762">
    <property type="term" value="C:mitochondrial large ribosomal subunit"/>
    <property type="evidence" value="ECO:0007669"/>
    <property type="project" value="TreeGrafter"/>
</dbReference>
<evidence type="ECO:0000256" key="1">
    <source>
        <dbReference type="ARBA" id="ARBA00004173"/>
    </source>
</evidence>
<reference evidence="9" key="1">
    <citation type="submission" date="2020-04" db="EMBL/GenBank/DDBJ databases">
        <authorList>
            <person name="Neveu A P."/>
        </authorList>
    </citation>
    <scope>NUCLEOTIDE SEQUENCE</scope>
    <source>
        <tissue evidence="9">Whole embryo</tissue>
    </source>
</reference>
<dbReference type="PANTHER" id="PTHR13409">
    <property type="entry name" value="MITOCHONDRIAL 39S RIBOSOMAL PROTEIN L51"/>
    <property type="match status" value="1"/>
</dbReference>
<dbReference type="GO" id="GO:0006412">
    <property type="term" value="P:translation"/>
    <property type="evidence" value="ECO:0007669"/>
    <property type="project" value="TreeGrafter"/>
</dbReference>
<dbReference type="Pfam" id="PF10244">
    <property type="entry name" value="MRP-L51"/>
    <property type="match status" value="1"/>
</dbReference>